<proteinExistence type="predicted"/>
<dbReference type="KEGG" id="ppho:CTZ24_25565"/>
<dbReference type="Proteomes" id="UP000424872">
    <property type="component" value="Plasmid pMSR2D"/>
</dbReference>
<gene>
    <name evidence="1" type="ORF">CTZ24_25565</name>
</gene>
<keyword evidence="1" id="KW-0614">Plasmid</keyword>
<evidence type="ECO:0000313" key="1">
    <source>
        <dbReference type="EMBL" id="QGR09837.1"/>
    </source>
</evidence>
<name>A0AAP9KSH2_9GAMM</name>
<accession>A0AAP9KSH2</accession>
<evidence type="ECO:0000313" key="2">
    <source>
        <dbReference type="Proteomes" id="UP000424872"/>
    </source>
</evidence>
<organism evidence="1 2">
    <name type="scientific">Pantoea phytobeneficialis</name>
    <dbReference type="NCBI Taxonomy" id="2052056"/>
    <lineage>
        <taxon>Bacteria</taxon>
        <taxon>Pseudomonadati</taxon>
        <taxon>Pseudomonadota</taxon>
        <taxon>Gammaproteobacteria</taxon>
        <taxon>Enterobacterales</taxon>
        <taxon>Erwiniaceae</taxon>
        <taxon>Pantoea</taxon>
    </lineage>
</organism>
<protein>
    <submittedName>
        <fullName evidence="1">Uncharacterized protein</fullName>
    </submittedName>
</protein>
<reference evidence="2" key="1">
    <citation type="submission" date="2017-11" db="EMBL/GenBank/DDBJ databases">
        <title>Genome sequence of Pantoea sp. MSR2.</title>
        <authorList>
            <person name="Nascimento F.X."/>
        </authorList>
    </citation>
    <scope>NUCLEOTIDE SEQUENCE [LARGE SCALE GENOMIC DNA]</scope>
    <source>
        <strain evidence="2">MSR2</strain>
        <plasmid evidence="2">pmsr2d</plasmid>
    </source>
</reference>
<sequence>MILCKVPEQKNEAPTLIGEVLVSASSHQEDNDTDNGANCLQGDQHIFLSAAVLSLGRRLVQSVGGIHYF</sequence>
<dbReference type="EMBL" id="CP024640">
    <property type="protein sequence ID" value="QGR09837.1"/>
    <property type="molecule type" value="Genomic_DNA"/>
</dbReference>
<geneLocation type="plasmid" evidence="2">
    <name>pmsr2d</name>
</geneLocation>
<dbReference type="AlphaFoldDB" id="A0AAP9KSH2"/>